<evidence type="ECO:0000313" key="2">
    <source>
        <dbReference type="EMBL" id="OLL14774.1"/>
    </source>
</evidence>
<dbReference type="Proteomes" id="UP000185736">
    <property type="component" value="Unassembled WGS sequence"/>
</dbReference>
<keyword evidence="1" id="KW-1133">Transmembrane helix</keyword>
<reference evidence="2 3" key="1">
    <citation type="submission" date="2016-12" db="EMBL/GenBank/DDBJ databases">
        <title>Genomic comparison of strains in the 'Actinomyces naeslundii' group.</title>
        <authorList>
            <person name="Mughal S.R."/>
            <person name="Do T."/>
            <person name="Gilbert S.C."/>
            <person name="Witherden E.A."/>
            <person name="Didelot X."/>
            <person name="Beighton D."/>
        </authorList>
    </citation>
    <scope>NUCLEOTIDE SEQUENCE [LARGE SCALE GENOMIC DNA]</scope>
    <source>
        <strain evidence="2 3">S64C</strain>
    </source>
</reference>
<dbReference type="EMBL" id="MSGO01000030">
    <property type="protein sequence ID" value="OLL14774.1"/>
    <property type="molecule type" value="Genomic_DNA"/>
</dbReference>
<evidence type="ECO:0000313" key="3">
    <source>
        <dbReference type="Proteomes" id="UP000185736"/>
    </source>
</evidence>
<name>A0A1Q8I0Z2_9ACTO</name>
<proteinExistence type="predicted"/>
<evidence type="ECO:0000256" key="1">
    <source>
        <dbReference type="SAM" id="Phobius"/>
    </source>
</evidence>
<feature type="transmembrane region" description="Helical" evidence="1">
    <location>
        <begin position="40"/>
        <end position="62"/>
    </location>
</feature>
<feature type="transmembrane region" description="Helical" evidence="1">
    <location>
        <begin position="12"/>
        <end position="34"/>
    </location>
</feature>
<comment type="caution">
    <text evidence="2">The sequence shown here is derived from an EMBL/GenBank/DDBJ whole genome shotgun (WGS) entry which is preliminary data.</text>
</comment>
<organism evidence="2 3">
    <name type="scientific">Actinomyces oris</name>
    <dbReference type="NCBI Taxonomy" id="544580"/>
    <lineage>
        <taxon>Bacteria</taxon>
        <taxon>Bacillati</taxon>
        <taxon>Actinomycetota</taxon>
        <taxon>Actinomycetes</taxon>
        <taxon>Actinomycetales</taxon>
        <taxon>Actinomycetaceae</taxon>
        <taxon>Actinomyces</taxon>
    </lineage>
</organism>
<dbReference type="AlphaFoldDB" id="A0A1Q8I0Z2"/>
<gene>
    <name evidence="2" type="ORF">BKH32_06850</name>
</gene>
<keyword evidence="1" id="KW-0812">Transmembrane</keyword>
<sequence>MVLKPTATTASRIQLIVGGGFGLVCLAGAVWNLIHLGDEGTITAFVVLLLLGLFLLLGVLFLMSVRTVLDATGIHIGAGGRGRDIPWPRSRTGLFVKVSGAPAALNAAAGRVEIRHAEGHVVDPEGRAVTLAGLTWSGISAQALEAKGTAELDRIWEWAVARGYTQETGEYVELKGVLGVQQGLRERQERRQGLNRL</sequence>
<keyword evidence="1" id="KW-0472">Membrane</keyword>
<accession>A0A1Q8I0Z2</accession>
<protein>
    <submittedName>
        <fullName evidence="2">Uncharacterized protein</fullName>
    </submittedName>
</protein>